<evidence type="ECO:0000313" key="3">
    <source>
        <dbReference type="Proteomes" id="UP001157355"/>
    </source>
</evidence>
<evidence type="ECO:0000256" key="1">
    <source>
        <dbReference type="SAM" id="Phobius"/>
    </source>
</evidence>
<sequence length="154" mass="16291">MASPTQTHARPSDSKDMIPKPVLLAMLALVLASLAVVSFSVLSGRDHVGVPKSAAIVAERSIILKGGGAQAVTVLATDGTELMALPHGGFITVIQNGMERARLTAGVDKLKPLRIVEYANGRLTAQDDYTGWSAELGAFGYDNRAAFERLMSQL</sequence>
<accession>A0AA37TWA2</accession>
<keyword evidence="1" id="KW-0472">Membrane</keyword>
<organism evidence="2 3">
    <name type="scientific">Cypionkella aquatica</name>
    <dbReference type="NCBI Taxonomy" id="1756042"/>
    <lineage>
        <taxon>Bacteria</taxon>
        <taxon>Pseudomonadati</taxon>
        <taxon>Pseudomonadota</taxon>
        <taxon>Alphaproteobacteria</taxon>
        <taxon>Rhodobacterales</taxon>
        <taxon>Paracoccaceae</taxon>
        <taxon>Cypionkella</taxon>
    </lineage>
</organism>
<keyword evidence="1" id="KW-1133">Transmembrane helix</keyword>
<comment type="caution">
    <text evidence="2">The sequence shown here is derived from an EMBL/GenBank/DDBJ whole genome shotgun (WGS) entry which is preliminary data.</text>
</comment>
<name>A0AA37TWA2_9RHOB</name>
<dbReference type="EMBL" id="BSPP01000019">
    <property type="protein sequence ID" value="GLS88798.1"/>
    <property type="molecule type" value="Genomic_DNA"/>
</dbReference>
<keyword evidence="3" id="KW-1185">Reference proteome</keyword>
<evidence type="ECO:0008006" key="4">
    <source>
        <dbReference type="Google" id="ProtNLM"/>
    </source>
</evidence>
<dbReference type="AlphaFoldDB" id="A0AA37TWA2"/>
<keyword evidence="1" id="KW-0812">Transmembrane</keyword>
<proteinExistence type="predicted"/>
<reference evidence="2 3" key="1">
    <citation type="journal article" date="2014" name="Int. J. Syst. Evol. Microbiol.">
        <title>Complete genome sequence of Corynebacterium casei LMG S-19264T (=DSM 44701T), isolated from a smear-ripened cheese.</title>
        <authorList>
            <consortium name="US DOE Joint Genome Institute (JGI-PGF)"/>
            <person name="Walter F."/>
            <person name="Albersmeier A."/>
            <person name="Kalinowski J."/>
            <person name="Ruckert C."/>
        </authorList>
    </citation>
    <scope>NUCLEOTIDE SEQUENCE [LARGE SCALE GENOMIC DNA]</scope>
    <source>
        <strain evidence="2 3">NBRC 111766</strain>
    </source>
</reference>
<dbReference type="InterPro" id="IPR017495">
    <property type="entry name" value="PuhC"/>
</dbReference>
<feature type="transmembrane region" description="Helical" evidence="1">
    <location>
        <begin position="22"/>
        <end position="42"/>
    </location>
</feature>
<evidence type="ECO:0000313" key="2">
    <source>
        <dbReference type="EMBL" id="GLS88798.1"/>
    </source>
</evidence>
<dbReference type="NCBIfam" id="TIGR03054">
    <property type="entry name" value="photo_alph_chp1"/>
    <property type="match status" value="1"/>
</dbReference>
<dbReference type="Proteomes" id="UP001157355">
    <property type="component" value="Unassembled WGS sequence"/>
</dbReference>
<gene>
    <name evidence="2" type="ORF">GCM10010873_37720</name>
</gene>
<dbReference type="RefSeq" id="WP_284326876.1">
    <property type="nucleotide sequence ID" value="NZ_BSPP01000019.1"/>
</dbReference>
<protein>
    <recommendedName>
        <fullName evidence="4">Photosynthetic complex assembly protein</fullName>
    </recommendedName>
</protein>